<evidence type="ECO:0000313" key="21">
    <source>
        <dbReference type="RefSeq" id="XP_018321453.1"/>
    </source>
</evidence>
<dbReference type="InterPro" id="IPR049730">
    <property type="entry name" value="SNF2/RAD54-like_C"/>
</dbReference>
<dbReference type="Proteomes" id="UP000192223">
    <property type="component" value="Unplaced"/>
</dbReference>
<dbReference type="PROSITE" id="PS51533">
    <property type="entry name" value="ADD"/>
    <property type="match status" value="1"/>
</dbReference>
<dbReference type="Gene3D" id="3.40.50.300">
    <property type="entry name" value="P-loop containing nucleotide triphosphate hydrolases"/>
    <property type="match status" value="1"/>
</dbReference>
<feature type="domain" description="Helicase C-terminal" evidence="18">
    <location>
        <begin position="1574"/>
        <end position="1742"/>
    </location>
</feature>
<dbReference type="Gene3D" id="3.40.50.10810">
    <property type="entry name" value="Tandem AAA-ATPase domain"/>
    <property type="match status" value="1"/>
</dbReference>
<dbReference type="InterPro" id="IPR014001">
    <property type="entry name" value="Helicase_ATP-bd"/>
</dbReference>
<dbReference type="GO" id="GO:0005524">
    <property type="term" value="F:ATP binding"/>
    <property type="evidence" value="ECO:0007669"/>
    <property type="project" value="UniProtKB-KW"/>
</dbReference>
<sequence length="2083" mass="238470">MTTSKQETNFRMYYDIDKESIRNELYCTICGISIKLGQKVEEHPVLKVAVCKPCLLEYNAADFNKNDLCVWCGEKNNTLRRCFMCKTGFCKKCLSHNLDDKGKWEGKWFCLKCDTEPIWPLRNIFVKADLCSRKQRSLSQEKILPNEQPLRRLKRSKSVGCALSLKGDSLANQISKETMKNLKKTNYQTLQDFLRIIAKDMILLFNECNKSVDDFKLDVFQPYTTKISQIISWFSYLCFFIDSVNDNLNHLRTKILKESVECKNYDGILLLSDYRMKLKKNGKKVDTSPDSMVLPFSSSSQSSQDDLYPLQSTSQVKKNSPKNFRLSLKNRRIIYSSDESSDEVESSTTHKKTFEEIQEKKKNSKQQSPDAQEKAENKLRDMEAKDEAAILKELEDSNKKREENKQGSSCSESTEIYSHDFLTARDSSAQFVDSEETIVRPNYGGLEICPETGYYIGGTVPDSSQSSSAGLTDSDTQSFVFDIPDNLLKSVADIAGVEAQAVAKHAETEKGQNENGVNSNNLETNTNEGELIINVGDHEGEIKDKKQVLNENKDDEINEGAELSEKNSDLKLDANYVEEKIDVEEEKPRKIDSITDDEVFIQENSMQEVKDEDNVEEQINKILNTVSEYTNYINPSNVDVKEEYNYSTDELEDLLSESDENEKDMSTNVDEEKLKKAFTHLQNDNFMTDVNITSESSLDVSSDDSFSDSDGLNAVCSSKEQEKVLGRIVSLPLQELIVQNNSLNDSREGDNVVEEETGGTSTDNTPDILPATSLSNEQDEKIVNEKSSDKPFVPKSCCVLLDRLPKDFVLNKLREMKMDKERDIEDAELKKLLNLKTLDRKRRHSSSDEENQKKRQRNSVYSPKITQQKDTSSSSEDDQFYEDSDEEGHNVSDKIEEIKKNSETQDNQGLHILDEIAIRHKASNFLSSDSEDDSDAYDDEEEEENEKKKTFKKKLEKDKEKESEKDKTKEKTKSTSWRSDPLLRQRFEISLDSEDSDTGEEKKSKSVSKKKQELVETIEDDLDIEMPQRQRKRKKSYSSSFTDDDKDIKTELSDDFQMPASFNSNKTIILLSSSDSDIEFITDSPIRNKAKSRKKNKSESENDEDSLRKKGRKNIREILSDDVLEEDTKKAIEEEKQRNIRVSQKQQLMSNFLSQSSENLEEEGLILDVDSETQKPLIVVNHNLSKRLKNHQSEGVKFMWSSCYESVEQIKQDNKGSGCILAHCMGLGKTFQVITLIHTLFKYQKETRTKCVLVVCPLSTVLNWENEFKIAFNIASNSKRPIVYILGDQQNSTFSKASRIKRWHDQGGILVMGYEAYSSALKTIRYSQNTHDKINAALVDPGPDLVILDEGHLLKNGKTSRTITLMQIKTKRRIILTGTPMQNNLKEYYHMVNFVKPNLLGSWLEYSNQFVNPIVNGQYDDSTEEDVRKMKYRSHVLNKKLKRTIQRFEVSELETYLPPKLDYVLFVQLHPVQVQLYQAFLENLNVDVIQAGRLFAHYHYLQNVWSHPYLLVLQDKMKNMTKDKNIKEIDTIDLDPEITMVEQKPIATNWWSRIIPKDVGTNIEYGSKFYIMLSIIEEAISCGDKIVVFSNSLNELDGIEHFLKLVGTPSCKVWRNKIDYYRMDGTIKPDSRMSLCMSFNNPKNTQTKVFLVSHKVGGLGLNLVAANRVILMDVNWNPSYESQSIFRTYRFGQKKTCYVYRLVSMGTMEEVVYERSVTKLAVAGRVVDERQISRHYKSDDLQKMYRANFDLNQLRPNLNVPEDVVLGKVYQKHTKELFKYHSHQALLENLPHESLTEEEMERAWLEFGRENEAARKLEISKQFIENAKKNSVDIRYQKNIETINALAEDVANKGPLLNSTIMRNGNFLNIPNTSMSASLVPAACRAFAKENLNNFISSQKTLTQTLPLISNVSSASRNSSTQVGQFEEVFVPTRFGDVDANENRDNDVIVLEDNSWYNPSPASVDNNKSSEYSKTDGRIKASEQVPNKNRFPPSNRININLLRKPASTRLVPRATNTMISQEVIDVENHSLLAKLAKNHDISVSQILKPKIPEVDDQTDKGNTSNNCDNVVETSNVFYATFLV</sequence>
<feature type="region of interest" description="Disordered" evidence="16">
    <location>
        <begin position="923"/>
        <end position="1047"/>
    </location>
</feature>
<dbReference type="STRING" id="224129.A0A1W4WMW1"/>
<dbReference type="PROSITE" id="PS51192">
    <property type="entry name" value="HELICASE_ATP_BIND_1"/>
    <property type="match status" value="1"/>
</dbReference>
<dbReference type="SUPFAM" id="SSF52540">
    <property type="entry name" value="P-loop containing nucleoside triphosphate hydrolases"/>
    <property type="match status" value="2"/>
</dbReference>
<feature type="region of interest" description="Disordered" evidence="16">
    <location>
        <begin position="337"/>
        <end position="381"/>
    </location>
</feature>
<keyword evidence="20" id="KW-1185">Reference proteome</keyword>
<evidence type="ECO:0000256" key="12">
    <source>
        <dbReference type="ARBA" id="ARBA00022895"/>
    </source>
</evidence>
<protein>
    <recommendedName>
        <fullName evidence="15">ATP-dependent helicase ATRX</fullName>
    </recommendedName>
</protein>
<feature type="region of interest" description="Disordered" evidence="16">
    <location>
        <begin position="742"/>
        <end position="789"/>
    </location>
</feature>
<dbReference type="InParanoid" id="A0A1W4WMW1"/>
<evidence type="ECO:0000313" key="20">
    <source>
        <dbReference type="Proteomes" id="UP000192223"/>
    </source>
</evidence>
<dbReference type="InterPro" id="IPR000330">
    <property type="entry name" value="SNF2_N"/>
</dbReference>
<dbReference type="GeneID" id="108734396"/>
<dbReference type="SMART" id="SM00487">
    <property type="entry name" value="DEXDc"/>
    <property type="match status" value="1"/>
</dbReference>
<feature type="compositionally biased region" description="Basic and acidic residues" evidence="16">
    <location>
        <begin position="371"/>
        <end position="381"/>
    </location>
</feature>
<feature type="compositionally biased region" description="Acidic residues" evidence="16">
    <location>
        <begin position="929"/>
        <end position="944"/>
    </location>
</feature>
<keyword evidence="9" id="KW-0347">Helicase</keyword>
<keyword evidence="14" id="KW-0539">Nucleus</keyword>
<dbReference type="GO" id="GO:0008270">
    <property type="term" value="F:zinc ion binding"/>
    <property type="evidence" value="ECO:0007669"/>
    <property type="project" value="UniProtKB-KW"/>
</dbReference>
<dbReference type="SMART" id="SM00490">
    <property type="entry name" value="HELICc"/>
    <property type="match status" value="1"/>
</dbReference>
<gene>
    <name evidence="21" type="primary">LOC108734396</name>
</gene>
<feature type="region of interest" description="Disordered" evidence="16">
    <location>
        <begin position="393"/>
        <end position="413"/>
    </location>
</feature>
<dbReference type="KEGG" id="apln:108734396"/>
<feature type="compositionally biased region" description="Basic and acidic residues" evidence="16">
    <location>
        <begin position="1097"/>
        <end position="1109"/>
    </location>
</feature>
<dbReference type="InterPro" id="IPR027417">
    <property type="entry name" value="P-loop_NTPase"/>
</dbReference>
<evidence type="ECO:0000256" key="2">
    <source>
        <dbReference type="ARBA" id="ARBA00004574"/>
    </source>
</evidence>
<dbReference type="CDD" id="cd18007">
    <property type="entry name" value="DEXHc_ATRX-like"/>
    <property type="match status" value="1"/>
</dbReference>
<feature type="region of interest" description="Disordered" evidence="16">
    <location>
        <begin position="283"/>
        <end position="321"/>
    </location>
</feature>
<feature type="compositionally biased region" description="Basic and acidic residues" evidence="16">
    <location>
        <begin position="999"/>
        <end position="1014"/>
    </location>
</feature>
<feature type="domain" description="PHD-type" evidence="19">
    <location>
        <begin position="15"/>
        <end position="141"/>
    </location>
</feature>
<feature type="region of interest" description="Disordered" evidence="16">
    <location>
        <begin position="506"/>
        <end position="527"/>
    </location>
</feature>
<keyword evidence="13" id="KW-0238">DNA-binding</keyword>
<dbReference type="RefSeq" id="XP_018321453.1">
    <property type="nucleotide sequence ID" value="XM_018465951.2"/>
</dbReference>
<feature type="domain" description="Helicase ATP-binding" evidence="17">
    <location>
        <begin position="1210"/>
        <end position="1398"/>
    </location>
</feature>
<dbReference type="Pfam" id="PF17981">
    <property type="entry name" value="ADD_ATRX"/>
    <property type="match status" value="1"/>
</dbReference>
<feature type="compositionally biased region" description="Polar residues" evidence="16">
    <location>
        <begin position="310"/>
        <end position="321"/>
    </location>
</feature>
<evidence type="ECO:0000256" key="5">
    <source>
        <dbReference type="ARBA" id="ARBA00022723"/>
    </source>
</evidence>
<dbReference type="SUPFAM" id="SSF57903">
    <property type="entry name" value="FYVE/PHD zinc finger"/>
    <property type="match status" value="1"/>
</dbReference>
<dbReference type="InterPro" id="IPR044574">
    <property type="entry name" value="ARIP4-like"/>
</dbReference>
<evidence type="ECO:0000256" key="8">
    <source>
        <dbReference type="ARBA" id="ARBA00022801"/>
    </source>
</evidence>
<dbReference type="PROSITE" id="PS51194">
    <property type="entry name" value="HELICASE_CTER"/>
    <property type="match status" value="1"/>
</dbReference>
<evidence type="ECO:0000256" key="15">
    <source>
        <dbReference type="ARBA" id="ARBA00031106"/>
    </source>
</evidence>
<dbReference type="InterPro" id="IPR025766">
    <property type="entry name" value="ADD"/>
</dbReference>
<keyword evidence="11" id="KW-0067">ATP-binding</keyword>
<dbReference type="GO" id="GO:0003677">
    <property type="term" value="F:DNA binding"/>
    <property type="evidence" value="ECO:0007669"/>
    <property type="project" value="UniProtKB-KW"/>
</dbReference>
<evidence type="ECO:0000256" key="3">
    <source>
        <dbReference type="ARBA" id="ARBA00007025"/>
    </source>
</evidence>
<organism evidence="20 21">
    <name type="scientific">Agrilus planipennis</name>
    <name type="common">Emerald ash borer</name>
    <name type="synonym">Agrilus marcopoli</name>
    <dbReference type="NCBI Taxonomy" id="224129"/>
    <lineage>
        <taxon>Eukaryota</taxon>
        <taxon>Metazoa</taxon>
        <taxon>Ecdysozoa</taxon>
        <taxon>Arthropoda</taxon>
        <taxon>Hexapoda</taxon>
        <taxon>Insecta</taxon>
        <taxon>Pterygota</taxon>
        <taxon>Neoptera</taxon>
        <taxon>Endopterygota</taxon>
        <taxon>Coleoptera</taxon>
        <taxon>Polyphaga</taxon>
        <taxon>Elateriformia</taxon>
        <taxon>Buprestoidea</taxon>
        <taxon>Buprestidae</taxon>
        <taxon>Agrilinae</taxon>
        <taxon>Agrilus</taxon>
    </lineage>
</organism>
<feature type="region of interest" description="Disordered" evidence="16">
    <location>
        <begin position="1960"/>
        <end position="1979"/>
    </location>
</feature>
<feature type="compositionally biased region" description="Acidic residues" evidence="16">
    <location>
        <begin position="875"/>
        <end position="886"/>
    </location>
</feature>
<feature type="compositionally biased region" description="Basic and acidic residues" evidence="16">
    <location>
        <begin position="393"/>
        <end position="405"/>
    </location>
</feature>
<evidence type="ECO:0000256" key="10">
    <source>
        <dbReference type="ARBA" id="ARBA00022833"/>
    </source>
</evidence>
<dbReference type="InterPro" id="IPR038718">
    <property type="entry name" value="SNF2-like_sf"/>
</dbReference>
<evidence type="ECO:0000256" key="11">
    <source>
        <dbReference type="ARBA" id="ARBA00022840"/>
    </source>
</evidence>
<evidence type="ECO:0000256" key="13">
    <source>
        <dbReference type="ARBA" id="ARBA00023125"/>
    </source>
</evidence>
<dbReference type="Pfam" id="PF00176">
    <property type="entry name" value="SNF2-rel_dom"/>
    <property type="match status" value="1"/>
</dbReference>
<dbReference type="GO" id="GO:0000781">
    <property type="term" value="C:chromosome, telomeric region"/>
    <property type="evidence" value="ECO:0007669"/>
    <property type="project" value="UniProtKB-SubCell"/>
</dbReference>
<feature type="compositionally biased region" description="Polar residues" evidence="16">
    <location>
        <begin position="1960"/>
        <end position="1970"/>
    </location>
</feature>
<keyword evidence="4" id="KW-0158">Chromosome</keyword>
<evidence type="ECO:0000256" key="7">
    <source>
        <dbReference type="ARBA" id="ARBA00022771"/>
    </source>
</evidence>
<accession>A0A1W4WMW1</accession>
<evidence type="ECO:0000256" key="9">
    <source>
        <dbReference type="ARBA" id="ARBA00022806"/>
    </source>
</evidence>
<proteinExistence type="inferred from homology"/>
<feature type="region of interest" description="Disordered" evidence="16">
    <location>
        <begin position="837"/>
        <end position="891"/>
    </location>
</feature>
<dbReference type="GO" id="GO:0016887">
    <property type="term" value="F:ATP hydrolysis activity"/>
    <property type="evidence" value="ECO:0007669"/>
    <property type="project" value="InterPro"/>
</dbReference>
<dbReference type="InterPro" id="IPR041430">
    <property type="entry name" value="ADD_ATRX"/>
</dbReference>
<evidence type="ECO:0000256" key="1">
    <source>
        <dbReference type="ARBA" id="ARBA00004123"/>
    </source>
</evidence>
<comment type="similarity">
    <text evidence="3">Belongs to the SNF2/RAD54 helicase family.</text>
</comment>
<keyword evidence="5" id="KW-0479">Metal-binding</keyword>
<dbReference type="GO" id="GO:0004386">
    <property type="term" value="F:helicase activity"/>
    <property type="evidence" value="ECO:0007669"/>
    <property type="project" value="UniProtKB-KW"/>
</dbReference>
<evidence type="ECO:0000256" key="16">
    <source>
        <dbReference type="SAM" id="MobiDB-lite"/>
    </source>
</evidence>
<dbReference type="OrthoDB" id="9900844at2759"/>
<reference evidence="21" key="1">
    <citation type="submission" date="2025-08" db="UniProtKB">
        <authorList>
            <consortium name="RefSeq"/>
        </authorList>
    </citation>
    <scope>IDENTIFICATION</scope>
    <source>
        <tissue evidence="21">Entire body</tissue>
    </source>
</reference>
<keyword evidence="6" id="KW-0547">Nucleotide-binding</keyword>
<keyword evidence="10" id="KW-0862">Zinc</keyword>
<name>A0A1W4WMW1_AGRPL</name>
<keyword evidence="7" id="KW-0863">Zinc-finger</keyword>
<keyword evidence="12" id="KW-0779">Telomere</keyword>
<dbReference type="InterPro" id="IPR001650">
    <property type="entry name" value="Helicase_C-like"/>
</dbReference>
<dbReference type="Pfam" id="PF00271">
    <property type="entry name" value="Helicase_C"/>
    <property type="match status" value="1"/>
</dbReference>
<feature type="compositionally biased region" description="Basic and acidic residues" evidence="16">
    <location>
        <begin position="352"/>
        <end position="361"/>
    </location>
</feature>
<feature type="region of interest" description="Disordered" evidence="16">
    <location>
        <begin position="1089"/>
        <end position="1109"/>
    </location>
</feature>
<feature type="compositionally biased region" description="Polar residues" evidence="16">
    <location>
        <begin position="858"/>
        <end position="874"/>
    </location>
</feature>
<evidence type="ECO:0000256" key="6">
    <source>
        <dbReference type="ARBA" id="ARBA00022741"/>
    </source>
</evidence>
<dbReference type="GO" id="GO:0005634">
    <property type="term" value="C:nucleus"/>
    <property type="evidence" value="ECO:0007669"/>
    <property type="project" value="UniProtKB-SubCell"/>
</dbReference>
<evidence type="ECO:0000256" key="14">
    <source>
        <dbReference type="ARBA" id="ARBA00023242"/>
    </source>
</evidence>
<feature type="compositionally biased region" description="Basic and acidic residues" evidence="16">
    <location>
        <begin position="778"/>
        <end position="789"/>
    </location>
</feature>
<keyword evidence="8" id="KW-0378">Hydrolase</keyword>
<evidence type="ECO:0000256" key="4">
    <source>
        <dbReference type="ARBA" id="ARBA00022454"/>
    </source>
</evidence>
<feature type="compositionally biased region" description="Low complexity" evidence="16">
    <location>
        <begin position="513"/>
        <end position="527"/>
    </location>
</feature>
<evidence type="ECO:0000259" key="19">
    <source>
        <dbReference type="PROSITE" id="PS51533"/>
    </source>
</evidence>
<comment type="subcellular location">
    <subcellularLocation>
        <location evidence="2">Chromosome</location>
        <location evidence="2">Telomere</location>
    </subcellularLocation>
    <subcellularLocation>
        <location evidence="1">Nucleus</location>
    </subcellularLocation>
</comment>
<evidence type="ECO:0000259" key="17">
    <source>
        <dbReference type="PROSITE" id="PS51192"/>
    </source>
</evidence>
<dbReference type="GO" id="GO:0010468">
    <property type="term" value="P:regulation of gene expression"/>
    <property type="evidence" value="ECO:0007669"/>
    <property type="project" value="UniProtKB-ARBA"/>
</dbReference>
<dbReference type="InterPro" id="IPR011011">
    <property type="entry name" value="Znf_FYVE_PHD"/>
</dbReference>
<feature type="compositionally biased region" description="Basic and acidic residues" evidence="16">
    <location>
        <begin position="945"/>
        <end position="973"/>
    </location>
</feature>
<dbReference type="PANTHER" id="PTHR45797">
    <property type="entry name" value="RAD54-LIKE"/>
    <property type="match status" value="1"/>
</dbReference>
<dbReference type="PANTHER" id="PTHR45797:SF3">
    <property type="entry name" value="TRANSCRIPTIONAL REGULATOR ATRX HOMOLOG"/>
    <property type="match status" value="1"/>
</dbReference>
<evidence type="ECO:0000259" key="18">
    <source>
        <dbReference type="PROSITE" id="PS51194"/>
    </source>
</evidence>
<dbReference type="CDD" id="cd18793">
    <property type="entry name" value="SF2_C_SNF"/>
    <property type="match status" value="1"/>
</dbReference>